<feature type="domain" description="P-type ATPase A" evidence="2">
    <location>
        <begin position="70"/>
        <end position="173"/>
    </location>
</feature>
<dbReference type="InterPro" id="IPR008250">
    <property type="entry name" value="ATPase_P-typ_transduc_dom_A_sf"/>
</dbReference>
<dbReference type="Pfam" id="PF00690">
    <property type="entry name" value="Cation_ATPase_N"/>
    <property type="match status" value="1"/>
</dbReference>
<dbReference type="InterPro" id="IPR023298">
    <property type="entry name" value="ATPase_P-typ_TM_dom_sf"/>
</dbReference>
<accession>A0A9N8EFF2</accession>
<dbReference type="SUPFAM" id="SSF81653">
    <property type="entry name" value="Calcium ATPase, transduction domain A"/>
    <property type="match status" value="1"/>
</dbReference>
<dbReference type="Pfam" id="PF00122">
    <property type="entry name" value="E1-E2_ATPase"/>
    <property type="match status" value="1"/>
</dbReference>
<dbReference type="InterPro" id="IPR059000">
    <property type="entry name" value="ATPase_P-type_domA"/>
</dbReference>
<organism evidence="4 5">
    <name type="scientific">Seminavis robusta</name>
    <dbReference type="NCBI Taxonomy" id="568900"/>
    <lineage>
        <taxon>Eukaryota</taxon>
        <taxon>Sar</taxon>
        <taxon>Stramenopiles</taxon>
        <taxon>Ochrophyta</taxon>
        <taxon>Bacillariophyta</taxon>
        <taxon>Bacillariophyceae</taxon>
        <taxon>Bacillariophycidae</taxon>
        <taxon>Naviculales</taxon>
        <taxon>Naviculaceae</taxon>
        <taxon>Seminavis</taxon>
    </lineage>
</organism>
<reference evidence="4" key="1">
    <citation type="submission" date="2020-06" db="EMBL/GenBank/DDBJ databases">
        <authorList>
            <consortium name="Plant Systems Biology data submission"/>
        </authorList>
    </citation>
    <scope>NUCLEOTIDE SEQUENCE</scope>
    <source>
        <strain evidence="4">D6</strain>
    </source>
</reference>
<sequence length="207" mass="22969">MSLSQTQEDLLRQLKTNRKTGLSTDDAAERREEDGGFNVVDPPINCPAWVCCLLPCIKSIPSMKTFRMIKPEDAEVLRDGHWIRYDATSLVRGDIIRLEEGDIVPADCTVLSVDDGQMLVDGRYVTGEDKPRSCEKKAFKPIQLFLGSHVVQGSGEAVVTAIGPNTKLATVIREKRFPPQTHMTDEVCYLDEDPDSGISLATIYLQS</sequence>
<dbReference type="Proteomes" id="UP001153069">
    <property type="component" value="Unassembled WGS sequence"/>
</dbReference>
<keyword evidence="5" id="KW-1185">Reference proteome</keyword>
<dbReference type="InterPro" id="IPR004014">
    <property type="entry name" value="ATPase_P-typ_cation-transptr_N"/>
</dbReference>
<dbReference type="OrthoDB" id="116380at2759"/>
<name>A0A9N8EFF2_9STRA</name>
<evidence type="ECO:0000259" key="2">
    <source>
        <dbReference type="Pfam" id="PF00122"/>
    </source>
</evidence>
<proteinExistence type="predicted"/>
<feature type="domain" description="Cation-transporting P-type ATPase N-terminal" evidence="3">
    <location>
        <begin position="5"/>
        <end position="49"/>
    </location>
</feature>
<dbReference type="EMBL" id="CAICTM010000857">
    <property type="protein sequence ID" value="CAB9517460.1"/>
    <property type="molecule type" value="Genomic_DNA"/>
</dbReference>
<comment type="caution">
    <text evidence="4">The sequence shown here is derived from an EMBL/GenBank/DDBJ whole genome shotgun (WGS) entry which is preliminary data.</text>
</comment>
<evidence type="ECO:0000313" key="5">
    <source>
        <dbReference type="Proteomes" id="UP001153069"/>
    </source>
</evidence>
<dbReference type="Gene3D" id="2.70.150.10">
    <property type="entry name" value="Calcium-transporting ATPase, cytoplasmic transduction domain A"/>
    <property type="match status" value="1"/>
</dbReference>
<evidence type="ECO:0000313" key="4">
    <source>
        <dbReference type="EMBL" id="CAB9517460.1"/>
    </source>
</evidence>
<dbReference type="PANTHER" id="PTHR42861">
    <property type="entry name" value="CALCIUM-TRANSPORTING ATPASE"/>
    <property type="match status" value="1"/>
</dbReference>
<feature type="region of interest" description="Disordered" evidence="1">
    <location>
        <begin position="14"/>
        <end position="36"/>
    </location>
</feature>
<evidence type="ECO:0000259" key="3">
    <source>
        <dbReference type="Pfam" id="PF00690"/>
    </source>
</evidence>
<protein>
    <submittedName>
        <fullName evidence="4">Sodium/potassium-transporting ATPase subunit alpha</fullName>
    </submittedName>
</protein>
<dbReference type="SUPFAM" id="SSF81665">
    <property type="entry name" value="Calcium ATPase, transmembrane domain M"/>
    <property type="match status" value="1"/>
</dbReference>
<gene>
    <name evidence="4" type="ORF">SEMRO_858_G211830.1</name>
</gene>
<dbReference type="AlphaFoldDB" id="A0A9N8EFF2"/>
<evidence type="ECO:0000256" key="1">
    <source>
        <dbReference type="SAM" id="MobiDB-lite"/>
    </source>
</evidence>